<keyword evidence="1" id="KW-0812">Transmembrane</keyword>
<keyword evidence="1" id="KW-1133">Transmembrane helix</keyword>
<organism evidence="2 3">
    <name type="scientific">Candidatus Roizmanbacteria bacterium RIFCSPLOWO2_01_FULL_35_13</name>
    <dbReference type="NCBI Taxonomy" id="1802055"/>
    <lineage>
        <taxon>Bacteria</taxon>
        <taxon>Candidatus Roizmaniibacteriota</taxon>
    </lineage>
</organism>
<dbReference type="STRING" id="1802055.A3A74_06260"/>
<reference evidence="2 3" key="1">
    <citation type="journal article" date="2016" name="Nat. Commun.">
        <title>Thousands of microbial genomes shed light on interconnected biogeochemical processes in an aquifer system.</title>
        <authorList>
            <person name="Anantharaman K."/>
            <person name="Brown C.T."/>
            <person name="Hug L.A."/>
            <person name="Sharon I."/>
            <person name="Castelle C.J."/>
            <person name="Probst A.J."/>
            <person name="Thomas B.C."/>
            <person name="Singh A."/>
            <person name="Wilkins M.J."/>
            <person name="Karaoz U."/>
            <person name="Brodie E.L."/>
            <person name="Williams K.H."/>
            <person name="Hubbard S.S."/>
            <person name="Banfield J.F."/>
        </authorList>
    </citation>
    <scope>NUCLEOTIDE SEQUENCE [LARGE SCALE GENOMIC DNA]</scope>
</reference>
<sequence length="144" mass="17157">MKKIYFYILTLALVLLLIIGIYFLYSRRNQKENTTLIVPTPNISITGIQEQSISPTLTQEEVSQLESDKEFGIWTQELYDSYPWYDKLPLQSEKYFVYFDINQKKFIASIYSPNEQDGIKNEIILQFKDLGIDYEKYEIIWEIK</sequence>
<dbReference type="Proteomes" id="UP000179270">
    <property type="component" value="Unassembled WGS sequence"/>
</dbReference>
<evidence type="ECO:0000313" key="2">
    <source>
        <dbReference type="EMBL" id="OGK42609.1"/>
    </source>
</evidence>
<proteinExistence type="predicted"/>
<dbReference type="AlphaFoldDB" id="A0A1F7IGX9"/>
<comment type="caution">
    <text evidence="2">The sequence shown here is derived from an EMBL/GenBank/DDBJ whole genome shotgun (WGS) entry which is preliminary data.</text>
</comment>
<evidence type="ECO:0000256" key="1">
    <source>
        <dbReference type="SAM" id="Phobius"/>
    </source>
</evidence>
<keyword evidence="1" id="KW-0472">Membrane</keyword>
<accession>A0A1F7IGX9</accession>
<evidence type="ECO:0000313" key="3">
    <source>
        <dbReference type="Proteomes" id="UP000179270"/>
    </source>
</evidence>
<protein>
    <submittedName>
        <fullName evidence="2">Uncharacterized protein</fullName>
    </submittedName>
</protein>
<gene>
    <name evidence="2" type="ORF">A3A74_06260</name>
</gene>
<name>A0A1F7IGX9_9BACT</name>
<feature type="transmembrane region" description="Helical" evidence="1">
    <location>
        <begin position="6"/>
        <end position="25"/>
    </location>
</feature>
<dbReference type="EMBL" id="MGAF01000006">
    <property type="protein sequence ID" value="OGK42609.1"/>
    <property type="molecule type" value="Genomic_DNA"/>
</dbReference>